<dbReference type="SUPFAM" id="SSF53187">
    <property type="entry name" value="Zn-dependent exopeptidases"/>
    <property type="match status" value="1"/>
</dbReference>
<dbReference type="GO" id="GO:0046872">
    <property type="term" value="F:metal ion binding"/>
    <property type="evidence" value="ECO:0007669"/>
    <property type="project" value="UniProtKB-KW"/>
</dbReference>
<accession>A0A480AV17</accession>
<keyword evidence="3" id="KW-0378">Hydrolase</keyword>
<comment type="caution">
    <text evidence="6">The sequence shown here is derived from an EMBL/GenBank/DDBJ whole genome shotgun (WGS) entry which is preliminary data.</text>
</comment>
<evidence type="ECO:0000259" key="5">
    <source>
        <dbReference type="Pfam" id="PF24827"/>
    </source>
</evidence>
<keyword evidence="2" id="KW-0479">Metal-binding</keyword>
<keyword evidence="7" id="KW-1185">Reference proteome</keyword>
<evidence type="ECO:0000256" key="4">
    <source>
        <dbReference type="ARBA" id="ARBA00022833"/>
    </source>
</evidence>
<dbReference type="Pfam" id="PF24827">
    <property type="entry name" value="AstE_AspA_cat"/>
    <property type="match status" value="1"/>
</dbReference>
<dbReference type="InterPro" id="IPR055438">
    <property type="entry name" value="AstE_AspA_cat"/>
</dbReference>
<dbReference type="PANTHER" id="PTHR15162">
    <property type="entry name" value="ASPARTOACYLASE"/>
    <property type="match status" value="1"/>
</dbReference>
<evidence type="ECO:0000256" key="2">
    <source>
        <dbReference type="ARBA" id="ARBA00022723"/>
    </source>
</evidence>
<organism evidence="6 7">
    <name type="scientific">Pseudaquabacterium pictum</name>
    <dbReference type="NCBI Taxonomy" id="2315236"/>
    <lineage>
        <taxon>Bacteria</taxon>
        <taxon>Pseudomonadati</taxon>
        <taxon>Pseudomonadota</taxon>
        <taxon>Betaproteobacteria</taxon>
        <taxon>Burkholderiales</taxon>
        <taxon>Sphaerotilaceae</taxon>
        <taxon>Pseudaquabacterium</taxon>
    </lineage>
</organism>
<dbReference type="InterPro" id="IPR050178">
    <property type="entry name" value="AspA/AstE_fam"/>
</dbReference>
<dbReference type="PANTHER" id="PTHR15162:SF7">
    <property type="entry name" value="SUCCINYLGLUTAMATE DESUCCINYLASE"/>
    <property type="match status" value="1"/>
</dbReference>
<evidence type="ECO:0000256" key="1">
    <source>
        <dbReference type="ARBA" id="ARBA00001947"/>
    </source>
</evidence>
<dbReference type="GO" id="GO:0005829">
    <property type="term" value="C:cytosol"/>
    <property type="evidence" value="ECO:0007669"/>
    <property type="project" value="TreeGrafter"/>
</dbReference>
<dbReference type="OrthoDB" id="9774976at2"/>
<evidence type="ECO:0000313" key="7">
    <source>
        <dbReference type="Proteomes" id="UP000301751"/>
    </source>
</evidence>
<reference evidence="7" key="1">
    <citation type="submission" date="2019-03" db="EMBL/GenBank/DDBJ databases">
        <title>Aquabacterium pictum sp.nov., the first bacteriochlorophyll a-containing freshwater bacterium in the genus Aquabacterium of the class Betaproteobacteria.</title>
        <authorList>
            <person name="Hirose S."/>
            <person name="Tank M."/>
            <person name="Hara E."/>
            <person name="Tamaki H."/>
            <person name="Takaichi S."/>
            <person name="Haruta S."/>
            <person name="Hanada S."/>
        </authorList>
    </citation>
    <scope>NUCLEOTIDE SEQUENCE [LARGE SCALE GENOMIC DNA]</scope>
    <source>
        <strain evidence="7">W35</strain>
    </source>
</reference>
<dbReference type="Proteomes" id="UP000301751">
    <property type="component" value="Unassembled WGS sequence"/>
</dbReference>
<dbReference type="AlphaFoldDB" id="A0A480AV17"/>
<dbReference type="EMBL" id="BJCL01000011">
    <property type="protein sequence ID" value="GCL64750.1"/>
    <property type="molecule type" value="Genomic_DNA"/>
</dbReference>
<evidence type="ECO:0000256" key="3">
    <source>
        <dbReference type="ARBA" id="ARBA00022801"/>
    </source>
</evidence>
<dbReference type="Gene3D" id="3.40.630.10">
    <property type="entry name" value="Zn peptidases"/>
    <property type="match status" value="1"/>
</dbReference>
<gene>
    <name evidence="6" type="primary">astE</name>
    <name evidence="6" type="ORF">AQPW35_38310</name>
</gene>
<protein>
    <submittedName>
        <fullName evidence="6">Succinylglutamate desuccinylase</fullName>
    </submittedName>
</protein>
<dbReference type="GO" id="GO:0016788">
    <property type="term" value="F:hydrolase activity, acting on ester bonds"/>
    <property type="evidence" value="ECO:0007669"/>
    <property type="project" value="InterPro"/>
</dbReference>
<dbReference type="RefSeq" id="WP_137734478.1">
    <property type="nucleotide sequence ID" value="NZ_BJCL01000011.1"/>
</dbReference>
<sequence length="329" mass="35294">MHTLPLTPLQSIQIASHAPGPRLLVTGAVHGNEVCGTLAIRRVLAEIDAGALVIRRGSVTFVPVCNPLAFQRGQRAGDRNLNRALEPKPFPADYEDRLANWLCPLLAAHDGLLDLHSFHSGGAPFVMVGPPDNDGRLEPFGHAGTEEALARVLGVPRAVDGWLGTYASGVAARAQQAQADGLAPEALPELHPRYGVGTTEYMRTQGGWGLTLECGPHTDPQSPEVAWRAIHRTLAHLGMTDETPPAPAATLEALSLHAVVDKQHADDRFARDWQSFDPVRAGELIGHRASGAPVHAPGDGWLVFPNARAAARQEWFYLARASRRFAATG</sequence>
<feature type="domain" description="Succinylglutamate desuccinylase/Aspartoacylase catalytic" evidence="5">
    <location>
        <begin position="19"/>
        <end position="119"/>
    </location>
</feature>
<keyword evidence="4" id="KW-0862">Zinc</keyword>
<comment type="cofactor">
    <cofactor evidence="1">
        <name>Zn(2+)</name>
        <dbReference type="ChEBI" id="CHEBI:29105"/>
    </cofactor>
</comment>
<evidence type="ECO:0000313" key="6">
    <source>
        <dbReference type="EMBL" id="GCL64750.1"/>
    </source>
</evidence>
<name>A0A480AV17_9BURK</name>
<proteinExistence type="predicted"/>